<evidence type="ECO:0000256" key="6">
    <source>
        <dbReference type="SAM" id="MobiDB-lite"/>
    </source>
</evidence>
<dbReference type="PANTHER" id="PTHR13887:SF14">
    <property type="entry name" value="DISULFIDE BOND FORMATION PROTEIN D"/>
    <property type="match status" value="1"/>
</dbReference>
<keyword evidence="7" id="KW-0472">Membrane</keyword>
<keyword evidence="4" id="KW-1015">Disulfide bond</keyword>
<dbReference type="InterPro" id="IPR012336">
    <property type="entry name" value="Thioredoxin-like_fold"/>
</dbReference>
<evidence type="ECO:0000256" key="2">
    <source>
        <dbReference type="ARBA" id="ARBA00022729"/>
    </source>
</evidence>
<dbReference type="Proteomes" id="UP001501570">
    <property type="component" value="Unassembled WGS sequence"/>
</dbReference>
<evidence type="ECO:0000256" key="5">
    <source>
        <dbReference type="ARBA" id="ARBA00023284"/>
    </source>
</evidence>
<evidence type="ECO:0000256" key="7">
    <source>
        <dbReference type="SAM" id="Phobius"/>
    </source>
</evidence>
<feature type="compositionally biased region" description="Polar residues" evidence="6">
    <location>
        <begin position="1"/>
        <end position="15"/>
    </location>
</feature>
<keyword evidence="2" id="KW-0732">Signal</keyword>
<evidence type="ECO:0000256" key="3">
    <source>
        <dbReference type="ARBA" id="ARBA00023002"/>
    </source>
</evidence>
<dbReference type="RefSeq" id="WP_345628494.1">
    <property type="nucleotide sequence ID" value="NZ_BAABJQ010000005.1"/>
</dbReference>
<feature type="region of interest" description="Disordered" evidence="6">
    <location>
        <begin position="1"/>
        <end position="30"/>
    </location>
</feature>
<feature type="transmembrane region" description="Helical" evidence="7">
    <location>
        <begin position="38"/>
        <end position="58"/>
    </location>
</feature>
<evidence type="ECO:0000256" key="4">
    <source>
        <dbReference type="ARBA" id="ARBA00023157"/>
    </source>
</evidence>
<keyword evidence="5" id="KW-0676">Redox-active center</keyword>
<protein>
    <recommendedName>
        <fullName evidence="8">Thioredoxin-like fold domain-containing protein</fullName>
    </recommendedName>
</protein>
<keyword evidence="7" id="KW-1133">Transmembrane helix</keyword>
<dbReference type="InterPro" id="IPR036249">
    <property type="entry name" value="Thioredoxin-like_sf"/>
</dbReference>
<evidence type="ECO:0000313" key="9">
    <source>
        <dbReference type="EMBL" id="GAA5183091.1"/>
    </source>
</evidence>
<keyword evidence="3" id="KW-0560">Oxidoreductase</keyword>
<comment type="similarity">
    <text evidence="1">Belongs to the thioredoxin family. DsbA subfamily.</text>
</comment>
<gene>
    <name evidence="9" type="ORF">GCM10023322_21520</name>
</gene>
<name>A0ABP9RQD1_9ACTN</name>
<reference evidence="10" key="1">
    <citation type="journal article" date="2019" name="Int. J. Syst. Evol. Microbiol.">
        <title>The Global Catalogue of Microorganisms (GCM) 10K type strain sequencing project: providing services to taxonomists for standard genome sequencing and annotation.</title>
        <authorList>
            <consortium name="The Broad Institute Genomics Platform"/>
            <consortium name="The Broad Institute Genome Sequencing Center for Infectious Disease"/>
            <person name="Wu L."/>
            <person name="Ma J."/>
        </authorList>
    </citation>
    <scope>NUCLEOTIDE SEQUENCE [LARGE SCALE GENOMIC DNA]</scope>
    <source>
        <strain evidence="10">JCM 18304</strain>
    </source>
</reference>
<proteinExistence type="inferred from homology"/>
<dbReference type="SUPFAM" id="SSF52833">
    <property type="entry name" value="Thioredoxin-like"/>
    <property type="match status" value="1"/>
</dbReference>
<sequence>MSSRTNDNSELNTSPADLVSEEELPGQRERERRRARRAVAILAAVALVLAGVAGWRAYEHNKSQPFPVPVRATGDGNGIVISSGKIKVDVYVDFNCRHCKDFESSTSGAIDQLLASRTIALTYHPIAILDQSSNPPGYSTQAAAASACAADGGKFLDFVKALFALQPAENAPGLTDDQLVQIGAWVGLIDPEFAHCVRHGDYRRWVGHSTDVATDKGVSGTPTLLVAGRTVPNAGADTLLEAVDAAKR</sequence>
<feature type="domain" description="Thioredoxin-like fold" evidence="8">
    <location>
        <begin position="85"/>
        <end position="244"/>
    </location>
</feature>
<accession>A0ABP9RQD1</accession>
<comment type="caution">
    <text evidence="9">The sequence shown here is derived from an EMBL/GenBank/DDBJ whole genome shotgun (WGS) entry which is preliminary data.</text>
</comment>
<evidence type="ECO:0000256" key="1">
    <source>
        <dbReference type="ARBA" id="ARBA00005791"/>
    </source>
</evidence>
<dbReference type="EMBL" id="BAABJQ010000005">
    <property type="protein sequence ID" value="GAA5183091.1"/>
    <property type="molecule type" value="Genomic_DNA"/>
</dbReference>
<dbReference type="Pfam" id="PF13462">
    <property type="entry name" value="Thioredoxin_4"/>
    <property type="match status" value="1"/>
</dbReference>
<dbReference type="PANTHER" id="PTHR13887">
    <property type="entry name" value="GLUTATHIONE S-TRANSFERASE KAPPA"/>
    <property type="match status" value="1"/>
</dbReference>
<evidence type="ECO:0000259" key="8">
    <source>
        <dbReference type="Pfam" id="PF13462"/>
    </source>
</evidence>
<dbReference type="Gene3D" id="3.40.30.10">
    <property type="entry name" value="Glutaredoxin"/>
    <property type="match status" value="1"/>
</dbReference>
<keyword evidence="7" id="KW-0812">Transmembrane</keyword>
<organism evidence="9 10">
    <name type="scientific">Rugosimonospora acidiphila</name>
    <dbReference type="NCBI Taxonomy" id="556531"/>
    <lineage>
        <taxon>Bacteria</taxon>
        <taxon>Bacillati</taxon>
        <taxon>Actinomycetota</taxon>
        <taxon>Actinomycetes</taxon>
        <taxon>Micromonosporales</taxon>
        <taxon>Micromonosporaceae</taxon>
        <taxon>Rugosimonospora</taxon>
    </lineage>
</organism>
<keyword evidence="10" id="KW-1185">Reference proteome</keyword>
<evidence type="ECO:0000313" key="10">
    <source>
        <dbReference type="Proteomes" id="UP001501570"/>
    </source>
</evidence>